<feature type="transmembrane region" description="Helical" evidence="1">
    <location>
        <begin position="12"/>
        <end position="33"/>
    </location>
</feature>
<name>A0A0A7FZN4_9CLOT</name>
<evidence type="ECO:0000313" key="2">
    <source>
        <dbReference type="EMBL" id="AIY84365.1"/>
    </source>
</evidence>
<keyword evidence="1" id="KW-0472">Membrane</keyword>
<feature type="transmembrane region" description="Helical" evidence="1">
    <location>
        <begin position="375"/>
        <end position="395"/>
    </location>
</feature>
<feature type="transmembrane region" description="Helical" evidence="1">
    <location>
        <begin position="225"/>
        <end position="244"/>
    </location>
</feature>
<feature type="transmembrane region" description="Helical" evidence="1">
    <location>
        <begin position="158"/>
        <end position="175"/>
    </location>
</feature>
<feature type="transmembrane region" description="Helical" evidence="1">
    <location>
        <begin position="280"/>
        <end position="299"/>
    </location>
</feature>
<protein>
    <submittedName>
        <fullName evidence="2">6-pyruvoyl-tetrahydropterin synthase related domain, membrane family protein</fullName>
    </submittedName>
</protein>
<organism evidence="2 3">
    <name type="scientific">Clostridium baratii str. Sullivan</name>
    <dbReference type="NCBI Taxonomy" id="1415775"/>
    <lineage>
        <taxon>Bacteria</taxon>
        <taxon>Bacillati</taxon>
        <taxon>Bacillota</taxon>
        <taxon>Clostridia</taxon>
        <taxon>Eubacteriales</taxon>
        <taxon>Clostridiaceae</taxon>
        <taxon>Clostridium</taxon>
    </lineage>
</organism>
<keyword evidence="1" id="KW-1133">Transmembrane helix</keyword>
<dbReference type="STRING" id="1561.NPD11_1573"/>
<dbReference type="OrthoDB" id="9784157at2"/>
<keyword evidence="1" id="KW-0812">Transmembrane</keyword>
<sequence>MTKGAIKNKKESQLYIYIILIIATGITLLPMLLSKSIRGDDYFFHLLRIEDIKNGLSYGQFPVSIMPESLYGYGYGNGLFYPDLLLYIAAIIRLFGVSLFNSYKIFMSICTLLATFTMYFSARRILKSNNKALYISIFYIFAQYKITDLYVRAAVGEYLAFIFLPIVILGVYELVCKDYKKWYILTIGMSGIILSHLLSVFIVSIMCALLYILNIGKLIKEPKRILYSILAAITTVLLTSYTLIPLLEQMISSKFSVQEVEPFVYNKSTVFKELFTLNDVMIYSVGYILLFLSLIYIFVPFKKKNRFVTTCFIAGVISFILTLKTPLLHAISNNISIYNNIQFAWRLNLIATPLLAIALGYAVDALMPKKINKTIVVILISIISIIPLMTTVKYIKANRLKNIDLTNFSQKHSASIGAGEYMPEGASKNKLKKRGPIVTSNDKQFKYSDYSKKGTLINLDYKVSKDGSYIELPLLYYKGYTFEITSKDGSEIEKGQVTHSKDMVVRVNLGNIKEGHLKVDYAGTTLMKVGDIVTIITLIFMIIYIIKRNRENDTNKCI</sequence>
<feature type="transmembrane region" description="Helical" evidence="1">
    <location>
        <begin position="79"/>
        <end position="96"/>
    </location>
</feature>
<gene>
    <name evidence="2" type="ORF">U729_1421</name>
</gene>
<feature type="transmembrane region" description="Helical" evidence="1">
    <location>
        <begin position="526"/>
        <end position="546"/>
    </location>
</feature>
<feature type="transmembrane region" description="Helical" evidence="1">
    <location>
        <begin position="306"/>
        <end position="323"/>
    </location>
</feature>
<dbReference type="HOGENOM" id="CLU_029426_1_0_9"/>
<dbReference type="RefSeq" id="WP_039313006.1">
    <property type="nucleotide sequence ID" value="NZ_CP006905.1"/>
</dbReference>
<dbReference type="eggNOG" id="COG5617">
    <property type="taxonomic scope" value="Bacteria"/>
</dbReference>
<accession>A0A0A7FZN4</accession>
<feature type="transmembrane region" description="Helical" evidence="1">
    <location>
        <begin position="187"/>
        <end position="213"/>
    </location>
</feature>
<evidence type="ECO:0000256" key="1">
    <source>
        <dbReference type="SAM" id="Phobius"/>
    </source>
</evidence>
<evidence type="ECO:0000313" key="3">
    <source>
        <dbReference type="Proteomes" id="UP000030635"/>
    </source>
</evidence>
<reference evidence="2 3" key="1">
    <citation type="journal article" date="2015" name="Infect. Genet. Evol.">
        <title>Genomic sequences of six botulinum neurotoxin-producing strains representing three clostridial species illustrate the mobility and diversity of botulinum neurotoxin genes.</title>
        <authorList>
            <person name="Smith T.J."/>
            <person name="Hill K.K."/>
            <person name="Xie G."/>
            <person name="Foley B.T."/>
            <person name="Williamson C.H."/>
            <person name="Foster J.T."/>
            <person name="Johnson S.L."/>
            <person name="Chertkov O."/>
            <person name="Teshima H."/>
            <person name="Gibbons H.S."/>
            <person name="Johnsky L.A."/>
            <person name="Karavis M.A."/>
            <person name="Smith L.A."/>
        </authorList>
    </citation>
    <scope>NUCLEOTIDE SEQUENCE [LARGE SCALE GENOMIC DNA]</scope>
    <source>
        <strain evidence="2">Sullivan</strain>
    </source>
</reference>
<dbReference type="KEGG" id="cbv:U729_1421"/>
<dbReference type="AlphaFoldDB" id="A0A0A7FZN4"/>
<feature type="transmembrane region" description="Helical" evidence="1">
    <location>
        <begin position="343"/>
        <end position="363"/>
    </location>
</feature>
<dbReference type="EMBL" id="CP006905">
    <property type="protein sequence ID" value="AIY84365.1"/>
    <property type="molecule type" value="Genomic_DNA"/>
</dbReference>
<proteinExistence type="predicted"/>
<keyword evidence="3" id="KW-1185">Reference proteome</keyword>
<dbReference type="Proteomes" id="UP000030635">
    <property type="component" value="Chromosome"/>
</dbReference>